<dbReference type="GO" id="GO:0046872">
    <property type="term" value="F:metal ion binding"/>
    <property type="evidence" value="ECO:0007669"/>
    <property type="project" value="UniProtKB-KW"/>
</dbReference>
<dbReference type="EMBL" id="JAEMWZ010000398">
    <property type="protein sequence ID" value="KAG7119460.1"/>
    <property type="molecule type" value="Genomic_DNA"/>
</dbReference>
<evidence type="ECO:0000256" key="2">
    <source>
        <dbReference type="ARBA" id="ARBA00022723"/>
    </source>
</evidence>
<reference evidence="7" key="2">
    <citation type="journal article" date="2021" name="Mol. Plant Pathol.">
        <title>A 20-kb lineage-specific genomic region tames virulence in pathogenic amphidiploid Verticillium longisporum.</title>
        <authorList>
            <person name="Harting R."/>
            <person name="Starke J."/>
            <person name="Kusch H."/>
            <person name="Poggeler S."/>
            <person name="Maurus I."/>
            <person name="Schluter R."/>
            <person name="Landesfeind M."/>
            <person name="Bulla I."/>
            <person name="Nowrousian M."/>
            <person name="de Jonge R."/>
            <person name="Stahlhut G."/>
            <person name="Hoff K.J."/>
            <person name="Asshauer K.P."/>
            <person name="Thurmer A."/>
            <person name="Stanke M."/>
            <person name="Daniel R."/>
            <person name="Morgenstern B."/>
            <person name="Thomma B.P.H.J."/>
            <person name="Kronstad J.W."/>
            <person name="Braus-Stromeyer S.A."/>
            <person name="Braus G.H."/>
        </authorList>
    </citation>
    <scope>NUCLEOTIDE SEQUENCE</scope>
    <source>
        <strain evidence="7">Vl32</strain>
    </source>
</reference>
<accession>A0A0G4LXW9</accession>
<reference evidence="6 8" key="1">
    <citation type="submission" date="2015-05" db="EMBL/GenBank/DDBJ databases">
        <authorList>
            <person name="Wang D.B."/>
            <person name="Wang M."/>
        </authorList>
    </citation>
    <scope>NUCLEOTIDE SEQUENCE [LARGE SCALE GENOMIC DNA]</scope>
    <source>
        <strain evidence="6">VL1</strain>
    </source>
</reference>
<dbReference type="InterPro" id="IPR034751">
    <property type="entry name" value="Yippee"/>
</dbReference>
<dbReference type="Proteomes" id="UP000044602">
    <property type="component" value="Unassembled WGS sequence"/>
</dbReference>
<evidence type="ECO:0000256" key="1">
    <source>
        <dbReference type="ARBA" id="ARBA00005613"/>
    </source>
</evidence>
<dbReference type="InterPro" id="IPR039058">
    <property type="entry name" value="Yippee_fam"/>
</dbReference>
<proteinExistence type="inferred from homology"/>
<evidence type="ECO:0000256" key="4">
    <source>
        <dbReference type="SAM" id="MobiDB-lite"/>
    </source>
</evidence>
<feature type="non-terminal residue" evidence="6">
    <location>
        <position position="296"/>
    </location>
</feature>
<dbReference type="PROSITE" id="PS51792">
    <property type="entry name" value="YIPPEE"/>
    <property type="match status" value="1"/>
</dbReference>
<dbReference type="STRING" id="100787.A0A0G4LXW9"/>
<dbReference type="AlphaFoldDB" id="A0A0G4LXW9"/>
<gene>
    <name evidence="6" type="ORF">BN1708_000628</name>
    <name evidence="7" type="ORF">HYQ45_015029</name>
</gene>
<dbReference type="PANTHER" id="PTHR13848">
    <property type="entry name" value="PROTEIN YIPPEE-LIKE CG15309-RELATED"/>
    <property type="match status" value="1"/>
</dbReference>
<feature type="region of interest" description="Disordered" evidence="4">
    <location>
        <begin position="26"/>
        <end position="92"/>
    </location>
</feature>
<dbReference type="OrthoDB" id="6407410at2759"/>
<organism evidence="6 8">
    <name type="scientific">Verticillium longisporum</name>
    <name type="common">Verticillium dahliae var. longisporum</name>
    <dbReference type="NCBI Taxonomy" id="100787"/>
    <lineage>
        <taxon>Eukaryota</taxon>
        <taxon>Fungi</taxon>
        <taxon>Dikarya</taxon>
        <taxon>Ascomycota</taxon>
        <taxon>Pezizomycotina</taxon>
        <taxon>Sordariomycetes</taxon>
        <taxon>Hypocreomycetidae</taxon>
        <taxon>Glomerellales</taxon>
        <taxon>Plectosphaerellaceae</taxon>
        <taxon>Verticillium</taxon>
    </lineage>
</organism>
<dbReference type="Proteomes" id="UP000689129">
    <property type="component" value="Unassembled WGS sequence"/>
</dbReference>
<dbReference type="Pfam" id="PF03226">
    <property type="entry name" value="Yippee-Mis18"/>
    <property type="match status" value="1"/>
</dbReference>
<dbReference type="InterPro" id="IPR004910">
    <property type="entry name" value="Yippee/Mis18/Cereblon"/>
</dbReference>
<evidence type="ECO:0000256" key="3">
    <source>
        <dbReference type="ARBA" id="ARBA00022833"/>
    </source>
</evidence>
<keyword evidence="3" id="KW-0862">Zinc</keyword>
<protein>
    <submittedName>
        <fullName evidence="7">Protein yippee-like</fullName>
    </submittedName>
</protein>
<evidence type="ECO:0000313" key="8">
    <source>
        <dbReference type="Proteomes" id="UP000044602"/>
    </source>
</evidence>
<keyword evidence="2" id="KW-0479">Metal-binding</keyword>
<evidence type="ECO:0000259" key="5">
    <source>
        <dbReference type="PROSITE" id="PS51792"/>
    </source>
</evidence>
<comment type="similarity">
    <text evidence="1">Belongs to the yippee family.</text>
</comment>
<evidence type="ECO:0000313" key="7">
    <source>
        <dbReference type="EMBL" id="KAG7119460.1"/>
    </source>
</evidence>
<feature type="domain" description="Yippee" evidence="5">
    <location>
        <begin position="93"/>
        <end position="211"/>
    </location>
</feature>
<feature type="compositionally biased region" description="Low complexity" evidence="4">
    <location>
        <begin position="35"/>
        <end position="62"/>
    </location>
</feature>
<evidence type="ECO:0000313" key="6">
    <source>
        <dbReference type="EMBL" id="CRK26819.1"/>
    </source>
</evidence>
<sequence>MAPSSSKSPDLKPLFPSYLLPAFKLPFTRRPRQPSTSNTSDVPSLSSSPTSSAPSSAAGSPPSSLPERFGPSNSISSPAASSTARRLSRTNPDTLRCSTCASDIAFAAQIVSKGFTGRYGRAYLVAPPSPAAPSLSCSAPPASTPVRDLLNVRVGRSENRQLVTGWHVVADITCAVCHAKLGWKYVDAREEAQKYKVGKFILETERVIGFKRWEDVHDNVDAVVGDGVLEGPASRPRGTSADGDNDDDDDEQKKGVNPDEVVFDSDDEDECEDIFAGTWDPVVVAKRRGRKASAGK</sequence>
<keyword evidence="8" id="KW-1185">Reference proteome</keyword>
<dbReference type="EMBL" id="CVQH01020306">
    <property type="protein sequence ID" value="CRK26819.1"/>
    <property type="molecule type" value="Genomic_DNA"/>
</dbReference>
<feature type="region of interest" description="Disordered" evidence="4">
    <location>
        <begin position="227"/>
        <end position="267"/>
    </location>
</feature>
<feature type="compositionally biased region" description="Low complexity" evidence="4">
    <location>
        <begin position="72"/>
        <end position="85"/>
    </location>
</feature>
<name>A0A0G4LXW9_VERLO</name>